<evidence type="ECO:0000313" key="4">
    <source>
        <dbReference type="Proteomes" id="UP000007392"/>
    </source>
</evidence>
<proteinExistence type="inferred from homology"/>
<feature type="domain" description="Activator of Hsp90 ATPase homologue 1/2-like C-terminal" evidence="2">
    <location>
        <begin position="16"/>
        <end position="142"/>
    </location>
</feature>
<evidence type="ECO:0000313" key="3">
    <source>
        <dbReference type="EMBL" id="AFH59337.1"/>
    </source>
</evidence>
<sequence length="152" mass="17104">MDREALKYEFYIGAGVKEVWNAFISPEGTRKTFFGCVLQSTFEQGAPFQYVGPGQEGDETVHVYGTILNYEPLKEISYLEHPGASYRDNHAELESRVTFTLDTVGACTKLTLVNDGWTPGHPSYENAKSHWWMILSNIKTVAETGKALDFGW</sequence>
<dbReference type="EMBL" id="CP003422">
    <property type="protein sequence ID" value="AFH59337.1"/>
    <property type="molecule type" value="Genomic_DNA"/>
</dbReference>
<reference evidence="3 4" key="1">
    <citation type="submission" date="2013-06" db="EMBL/GenBank/DDBJ databases">
        <title>Complete genome sequence of Paenibacillus mucilaginosus K02.</title>
        <authorList>
            <person name="Xiao B."/>
            <person name="Sun L."/>
            <person name="Xiao L."/>
            <person name="Lian B."/>
        </authorList>
    </citation>
    <scope>NUCLEOTIDE SEQUENCE [LARGE SCALE GENOMIC DNA]</scope>
    <source>
        <strain evidence="3 4">K02</strain>
    </source>
</reference>
<dbReference type="Pfam" id="PF08327">
    <property type="entry name" value="AHSA1"/>
    <property type="match status" value="1"/>
</dbReference>
<organism evidence="3 4">
    <name type="scientific">Paenibacillus mucilaginosus K02</name>
    <dbReference type="NCBI Taxonomy" id="997761"/>
    <lineage>
        <taxon>Bacteria</taxon>
        <taxon>Bacillati</taxon>
        <taxon>Bacillota</taxon>
        <taxon>Bacilli</taxon>
        <taxon>Bacillales</taxon>
        <taxon>Paenibacillaceae</taxon>
        <taxon>Paenibacillus</taxon>
    </lineage>
</organism>
<accession>I0BAE0</accession>
<dbReference type="SUPFAM" id="SSF55961">
    <property type="entry name" value="Bet v1-like"/>
    <property type="match status" value="1"/>
</dbReference>
<dbReference type="OrthoDB" id="9800600at2"/>
<comment type="similarity">
    <text evidence="1">Belongs to the AHA1 family.</text>
</comment>
<dbReference type="InterPro" id="IPR023393">
    <property type="entry name" value="START-like_dom_sf"/>
</dbReference>
<dbReference type="InterPro" id="IPR013538">
    <property type="entry name" value="ASHA1/2-like_C"/>
</dbReference>
<evidence type="ECO:0000256" key="1">
    <source>
        <dbReference type="ARBA" id="ARBA00006817"/>
    </source>
</evidence>
<gene>
    <name evidence="3" type="ORF">B2K_01090</name>
</gene>
<dbReference type="Gene3D" id="3.30.530.20">
    <property type="match status" value="1"/>
</dbReference>
<dbReference type="RefSeq" id="WP_014649074.1">
    <property type="nucleotide sequence ID" value="NC_017672.3"/>
</dbReference>
<protein>
    <submittedName>
        <fullName evidence="3">Activator of HSP90 ATPase</fullName>
    </submittedName>
</protein>
<dbReference type="PATRIC" id="fig|997761.3.peg.221"/>
<dbReference type="KEGG" id="pmw:B2K_01090"/>
<dbReference type="AlphaFoldDB" id="I0BAE0"/>
<name>I0BAE0_9BACL</name>
<dbReference type="Proteomes" id="UP000007392">
    <property type="component" value="Chromosome"/>
</dbReference>
<dbReference type="HOGENOM" id="CLU_108923_4_0_9"/>
<evidence type="ECO:0000259" key="2">
    <source>
        <dbReference type="Pfam" id="PF08327"/>
    </source>
</evidence>